<accession>A0A7X1JDS7</accession>
<dbReference type="Proteomes" id="UP000584670">
    <property type="component" value="Unassembled WGS sequence"/>
</dbReference>
<dbReference type="EMBL" id="JACMSF010000102">
    <property type="protein sequence ID" value="MBC2907982.1"/>
    <property type="molecule type" value="Genomic_DNA"/>
</dbReference>
<sequence>MTEPGPPGQRFYEIDHLLTAYARHGSTFSDTAAAPGPGLASYLRVVARDPARGARAVQQIDDLLAVGLFAEEIADEVDPLPRIQPPAGMSVEDCLRVARDYINRVLQDPSQVPLVKPQNRWEWKETFPFLSQLLGAYFCQDFPDWYATWEEAIDDYVGDMGGEESGRVAEEITEFLALVESDQELKQATHMLGLELLPPKGMKLRRWLENMRHRITSTT</sequence>
<gene>
    <name evidence="2" type="ORF">H4N64_42095</name>
</gene>
<evidence type="ECO:0000313" key="3">
    <source>
        <dbReference type="Proteomes" id="UP000584670"/>
    </source>
</evidence>
<comment type="caution">
    <text evidence="2">The sequence shown here is derived from an EMBL/GenBank/DDBJ whole genome shotgun (WGS) entry which is preliminary data.</text>
</comment>
<feature type="domain" description="CdiI immunity protein" evidence="1">
    <location>
        <begin position="127"/>
        <end position="214"/>
    </location>
</feature>
<dbReference type="RefSeq" id="WP_186287912.1">
    <property type="nucleotide sequence ID" value="NZ_JACMSF010000102.1"/>
</dbReference>
<name>A0A7X1JDS7_9ACTN</name>
<evidence type="ECO:0000313" key="2">
    <source>
        <dbReference type="EMBL" id="MBC2907982.1"/>
    </source>
</evidence>
<keyword evidence="3" id="KW-1185">Reference proteome</keyword>
<organism evidence="2 3">
    <name type="scientific">Streptomyces cupreus</name>
    <dbReference type="NCBI Taxonomy" id="2759956"/>
    <lineage>
        <taxon>Bacteria</taxon>
        <taxon>Bacillati</taxon>
        <taxon>Actinomycetota</taxon>
        <taxon>Actinomycetes</taxon>
        <taxon>Kitasatosporales</taxon>
        <taxon>Streptomycetaceae</taxon>
        <taxon>Streptomyces</taxon>
    </lineage>
</organism>
<dbReference type="InterPro" id="IPR041129">
    <property type="entry name" value="CdiI_2"/>
</dbReference>
<evidence type="ECO:0000259" key="1">
    <source>
        <dbReference type="Pfam" id="PF18593"/>
    </source>
</evidence>
<proteinExistence type="predicted"/>
<dbReference type="AlphaFoldDB" id="A0A7X1JDS7"/>
<protein>
    <recommendedName>
        <fullName evidence="1">CdiI immunity protein domain-containing protein</fullName>
    </recommendedName>
</protein>
<dbReference type="Pfam" id="PF18593">
    <property type="entry name" value="CdiI_2"/>
    <property type="match status" value="1"/>
</dbReference>
<reference evidence="2 3" key="1">
    <citation type="submission" date="2020-08" db="EMBL/GenBank/DDBJ databases">
        <title>Streptomyces sp. PSKA01 genome sequencing and assembly.</title>
        <authorList>
            <person name="Mandal S."/>
            <person name="Maiti P.K."/>
            <person name="Das P."/>
        </authorList>
    </citation>
    <scope>NUCLEOTIDE SEQUENCE [LARGE SCALE GENOMIC DNA]</scope>
    <source>
        <strain evidence="2 3">PSKA01</strain>
    </source>
</reference>